<gene>
    <name evidence="1" type="ORF">SCHCODRAFT_49116</name>
</gene>
<dbReference type="Proteomes" id="UP000007431">
    <property type="component" value="Unassembled WGS sequence"/>
</dbReference>
<dbReference type="GO" id="GO:0004519">
    <property type="term" value="F:endonuclease activity"/>
    <property type="evidence" value="ECO:0007669"/>
    <property type="project" value="InterPro"/>
</dbReference>
<dbReference type="Pfam" id="PF04031">
    <property type="entry name" value="Las1"/>
    <property type="match status" value="1"/>
</dbReference>
<dbReference type="STRING" id="578458.D8PNN8"/>
<dbReference type="OMA" id="DLCLASW"/>
<dbReference type="GeneID" id="9589832"/>
<dbReference type="KEGG" id="scm:SCHCO_02744772"/>
<dbReference type="PANTHER" id="PTHR15002:SF0">
    <property type="entry name" value="RIBOSOMAL BIOGENESIS PROTEIN LAS1L"/>
    <property type="match status" value="1"/>
</dbReference>
<protein>
    <recommendedName>
        <fullName evidence="3">Las1-domain-containing protein</fullName>
    </recommendedName>
</protein>
<dbReference type="AlphaFoldDB" id="D8PNN8"/>
<dbReference type="eggNOG" id="KOG2425">
    <property type="taxonomic scope" value="Eukaryota"/>
</dbReference>
<dbReference type="GO" id="GO:0030687">
    <property type="term" value="C:preribosome, large subunit precursor"/>
    <property type="evidence" value="ECO:0007669"/>
    <property type="project" value="TreeGrafter"/>
</dbReference>
<dbReference type="PANTHER" id="PTHR15002">
    <property type="entry name" value="RIBOSOMAL BIOGENESIS PROTEIN LAS1L"/>
    <property type="match status" value="1"/>
</dbReference>
<dbReference type="HOGENOM" id="CLU_031483_0_0_1"/>
<evidence type="ECO:0008006" key="3">
    <source>
        <dbReference type="Google" id="ProtNLM"/>
    </source>
</evidence>
<reference evidence="1 2" key="1">
    <citation type="journal article" date="2010" name="Nat. Biotechnol.">
        <title>Genome sequence of the model mushroom Schizophyllum commune.</title>
        <authorList>
            <person name="Ohm R.A."/>
            <person name="de Jong J.F."/>
            <person name="Lugones L.G."/>
            <person name="Aerts A."/>
            <person name="Kothe E."/>
            <person name="Stajich J.E."/>
            <person name="de Vries R.P."/>
            <person name="Record E."/>
            <person name="Levasseur A."/>
            <person name="Baker S.E."/>
            <person name="Bartholomew K.A."/>
            <person name="Coutinho P.M."/>
            <person name="Erdmann S."/>
            <person name="Fowler T.J."/>
            <person name="Gathman A.C."/>
            <person name="Lombard V."/>
            <person name="Henrissat B."/>
            <person name="Knabe N."/>
            <person name="Kuees U."/>
            <person name="Lilly W.W."/>
            <person name="Lindquist E."/>
            <person name="Lucas S."/>
            <person name="Magnuson J.K."/>
            <person name="Piumi F."/>
            <person name="Raudaskoski M."/>
            <person name="Salamov A."/>
            <person name="Schmutz J."/>
            <person name="Schwarze F.W.M.R."/>
            <person name="vanKuyk P.A."/>
            <person name="Horton J.S."/>
            <person name="Grigoriev I.V."/>
            <person name="Woesten H.A.B."/>
        </authorList>
    </citation>
    <scope>NUCLEOTIDE SEQUENCE [LARGE SCALE GENOMIC DNA]</scope>
    <source>
        <strain evidence="2">H4-8 / FGSC 9210</strain>
    </source>
</reference>
<dbReference type="GO" id="GO:0090730">
    <property type="term" value="C:Las1 complex"/>
    <property type="evidence" value="ECO:0007669"/>
    <property type="project" value="InterPro"/>
</dbReference>
<evidence type="ECO:0000313" key="1">
    <source>
        <dbReference type="EMBL" id="EFJ02253.1"/>
    </source>
</evidence>
<keyword evidence="2" id="KW-1185">Reference proteome</keyword>
<dbReference type="GO" id="GO:0000460">
    <property type="term" value="P:maturation of 5.8S rRNA"/>
    <property type="evidence" value="ECO:0007669"/>
    <property type="project" value="TreeGrafter"/>
</dbReference>
<dbReference type="InterPro" id="IPR007174">
    <property type="entry name" value="Las1"/>
</dbReference>
<dbReference type="InParanoid" id="D8PNN8"/>
<evidence type="ECO:0000313" key="2">
    <source>
        <dbReference type="Proteomes" id="UP000007431"/>
    </source>
</evidence>
<dbReference type="EMBL" id="GL377302">
    <property type="protein sequence ID" value="EFJ02253.1"/>
    <property type="molecule type" value="Genomic_DNA"/>
</dbReference>
<dbReference type="RefSeq" id="XP_003037155.1">
    <property type="nucleotide sequence ID" value="XM_003037109.1"/>
</dbReference>
<dbReference type="GO" id="GO:0000470">
    <property type="term" value="P:maturation of LSU-rRNA"/>
    <property type="evidence" value="ECO:0007669"/>
    <property type="project" value="TreeGrafter"/>
</dbReference>
<dbReference type="OrthoDB" id="10263222at2759"/>
<proteinExistence type="predicted"/>
<name>D8PNN8_SCHCM</name>
<sequence length="455" mass="49583">MRLPRRVPWASVGELEQLCGWIYNDRNDVDAHRMALARLAAWRAITALPHALESTAALLTTIVQDEATATNSLTLRHAYAAALIRLVNGLVDPLQSGVYARSIAAIAAQIGLPAWLVELRHAATHEDLPSLELLREGANQSMRWLLDNYFLPTITPAPTTDTAPSLRPLAPTLKQYRTAAKAVARDASLRVKQRPILAGALRDVERWLAEAAVAAAAHDWSTDPAARTRWALDQLSDALLEPGALVPLAKKKRTHDEEGFAPPALSVAIWQDLLAHVQGLHPSFYAVAALRFAQKLVNSTNEDPSYDACLARWAAWFVSSTEKAEREDVNADVVAALFIGLGPESRDRLPAASELLRFICDSDPELAEVSAILQAEHKSGKSSPWGPDFTAVMEERLATLMADEILDDQDAAPVMEDAIMPPPEPESTSSLPPGWQRANPAKWHPAPIGVYVPAC</sequence>
<dbReference type="VEuPathDB" id="FungiDB:SCHCODRAFT_02744772"/>
<accession>D8PNN8</accession>
<organism evidence="2">
    <name type="scientific">Schizophyllum commune (strain H4-8 / FGSC 9210)</name>
    <name type="common">Split gill fungus</name>
    <dbReference type="NCBI Taxonomy" id="578458"/>
    <lineage>
        <taxon>Eukaryota</taxon>
        <taxon>Fungi</taxon>
        <taxon>Dikarya</taxon>
        <taxon>Basidiomycota</taxon>
        <taxon>Agaricomycotina</taxon>
        <taxon>Agaricomycetes</taxon>
        <taxon>Agaricomycetidae</taxon>
        <taxon>Agaricales</taxon>
        <taxon>Schizophyllaceae</taxon>
        <taxon>Schizophyllum</taxon>
    </lineage>
</organism>